<comment type="caution">
    <text evidence="1">The sequence shown here is derived from an EMBL/GenBank/DDBJ whole genome shotgun (WGS) entry which is preliminary data.</text>
</comment>
<gene>
    <name evidence="1" type="ORF">S12H4_24637</name>
</gene>
<proteinExistence type="predicted"/>
<protein>
    <submittedName>
        <fullName evidence="1">Uncharacterized protein</fullName>
    </submittedName>
</protein>
<accession>X1SX65</accession>
<dbReference type="EMBL" id="BARW01013438">
    <property type="protein sequence ID" value="GAI79925.1"/>
    <property type="molecule type" value="Genomic_DNA"/>
</dbReference>
<evidence type="ECO:0000313" key="1">
    <source>
        <dbReference type="EMBL" id="GAI79925.1"/>
    </source>
</evidence>
<reference evidence="1" key="1">
    <citation type="journal article" date="2014" name="Front. Microbiol.">
        <title>High frequency of phylogenetically diverse reductive dehalogenase-homologous genes in deep subseafloor sedimentary metagenomes.</title>
        <authorList>
            <person name="Kawai M."/>
            <person name="Futagami T."/>
            <person name="Toyoda A."/>
            <person name="Takaki Y."/>
            <person name="Nishi S."/>
            <person name="Hori S."/>
            <person name="Arai W."/>
            <person name="Tsubouchi T."/>
            <person name="Morono Y."/>
            <person name="Uchiyama I."/>
            <person name="Ito T."/>
            <person name="Fujiyama A."/>
            <person name="Inagaki F."/>
            <person name="Takami H."/>
        </authorList>
    </citation>
    <scope>NUCLEOTIDE SEQUENCE</scope>
    <source>
        <strain evidence="1">Expedition CK06-06</strain>
    </source>
</reference>
<dbReference type="AlphaFoldDB" id="X1SX65"/>
<sequence>MNLSKAIEILKLAISDPDLVDTIDLFEAQKLAIDALTFIAECHTDGFLTKIFSPTDKSSQ</sequence>
<organism evidence="1">
    <name type="scientific">marine sediment metagenome</name>
    <dbReference type="NCBI Taxonomy" id="412755"/>
    <lineage>
        <taxon>unclassified sequences</taxon>
        <taxon>metagenomes</taxon>
        <taxon>ecological metagenomes</taxon>
    </lineage>
</organism>
<name>X1SX65_9ZZZZ</name>